<proteinExistence type="predicted"/>
<organism evidence="2 3">
    <name type="scientific">Bifidobacterium breve</name>
    <dbReference type="NCBI Taxonomy" id="1685"/>
    <lineage>
        <taxon>Bacteria</taxon>
        <taxon>Bacillati</taxon>
        <taxon>Actinomycetota</taxon>
        <taxon>Actinomycetes</taxon>
        <taxon>Bifidobacteriales</taxon>
        <taxon>Bifidobacteriaceae</taxon>
        <taxon>Bifidobacterium</taxon>
    </lineage>
</organism>
<evidence type="ECO:0000256" key="1">
    <source>
        <dbReference type="SAM" id="MobiDB-lite"/>
    </source>
</evidence>
<gene>
    <name evidence="2" type="ORF">BB215W447A_1085</name>
</gene>
<dbReference type="Proteomes" id="UP000232491">
    <property type="component" value="Chromosome"/>
</dbReference>
<sequence>MARPNRTANPAYIEAMRLIRRSNKAGAHDPRPNRLRTRAAITRNEIRTNRESWDD</sequence>
<dbReference type="RefSeq" id="WP_198555011.1">
    <property type="nucleotide sequence ID" value="NZ_CP021558.1"/>
</dbReference>
<accession>A0A2K9B9N0</accession>
<feature type="compositionally biased region" description="Basic and acidic residues" evidence="1">
    <location>
        <begin position="44"/>
        <end position="55"/>
    </location>
</feature>
<evidence type="ECO:0000313" key="3">
    <source>
        <dbReference type="Proteomes" id="UP000232491"/>
    </source>
</evidence>
<protein>
    <submittedName>
        <fullName evidence="2">Uncharacterized protein</fullName>
    </submittedName>
</protein>
<reference evidence="2 3" key="1">
    <citation type="submission" date="2017-05" db="EMBL/GenBank/DDBJ databases">
        <title>Comparative genomics and methylome analysis of the gut commensal Bifidobacterium breve.</title>
        <authorList>
            <person name="Bottacini F."/>
            <person name="Morrissey R."/>
            <person name="Roberts R.J."/>
            <person name="James K."/>
            <person name="van Breen J."/>
            <person name="Egan M."/>
            <person name="Lambert J."/>
            <person name="van Limpt K."/>
            <person name="Stanton C."/>
            <person name="Knol J."/>
            <person name="O' Connell Motherway M."/>
            <person name="van Sinderen D."/>
        </authorList>
    </citation>
    <scope>NUCLEOTIDE SEQUENCE [LARGE SCALE GENOMIC DNA]</scope>
    <source>
        <strain evidence="2 3">215W447a</strain>
    </source>
</reference>
<name>A0A2K9B9N0_BIFBR</name>
<feature type="region of interest" description="Disordered" evidence="1">
    <location>
        <begin position="22"/>
        <end position="55"/>
    </location>
</feature>
<dbReference type="EMBL" id="CP021558">
    <property type="protein sequence ID" value="AUE03103.1"/>
    <property type="molecule type" value="Genomic_DNA"/>
</dbReference>
<dbReference type="AlphaFoldDB" id="A0A2K9B9N0"/>
<evidence type="ECO:0000313" key="2">
    <source>
        <dbReference type="EMBL" id="AUE03103.1"/>
    </source>
</evidence>